<dbReference type="InterPro" id="IPR052016">
    <property type="entry name" value="Bact_Sigma-Reg"/>
</dbReference>
<evidence type="ECO:0000313" key="4">
    <source>
        <dbReference type="EMBL" id="CAJ1003431.1"/>
    </source>
</evidence>
<dbReference type="InterPro" id="IPR036457">
    <property type="entry name" value="PPM-type-like_dom_sf"/>
</dbReference>
<keyword evidence="1" id="KW-0378">Hydrolase</keyword>
<sequence length="699" mass="78925">MIWEALLYTLGTGAGAYLVHVSRRSACDRRWDAFWLGWGLISWGAGHLLGFIPMAWGRIISLSLCVCFSLFFLLALHTMFAPYLGRERWKTLLDALTLCAMLGTTAVCLMLMPDLSRQLHAQMALQSGFLLLLPAVTLALANRRMADAAQPDRRRLLAAVLPFIVLTAALPFLSPALLFGAGATSLWLLCRAHQRRERVSERSLEIDDCTHSYERLTFSLHDASMAAVLLTGTVVAALSVAAIPRLSLIGMALGALVALVRLVLTIRANRSVIKRAFGYVDRLERRFAEQLEQSGRKNAQMAQLLKLKQRYEQLLIVSNEHSMREVSYENLQLVIEELVDAWFAKMGTLLYLRLSLESADGVVYYESVRGNPDHPQIRHTLTEQIVVDEQRDSPLSPRYVVVLAKTADEEADEKEMEHPFYRLLAVNVRGLILRCLHENQSLELRLMEQEMELARRIQLLLIPEERMVLPRLQAKAVYLPVAYVGGDYVDYVRIDQRYTCFVVADASGHGLPASLMANSIRSALRAVIQTCWEPDQILYRLNNLLYADLSKTRSFITMLIVVYDAVAHKLFLSRAGHPQPLYLSASKVGLFSCAGGLGLGLSSDSRYVREEMDITEDGMLLVYTDGLPDLKRRDSSRCPDRWRRELSALWNECRTSAEDRIALVEQRVWELTRAWQQKDDISLLILQFQTAAKKEGEGA</sequence>
<keyword evidence="2" id="KW-0812">Transmembrane</keyword>
<organism evidence="4 5">
    <name type="scientific">Brevibacillus aydinogluensis</name>
    <dbReference type="NCBI Taxonomy" id="927786"/>
    <lineage>
        <taxon>Bacteria</taxon>
        <taxon>Bacillati</taxon>
        <taxon>Bacillota</taxon>
        <taxon>Bacilli</taxon>
        <taxon>Bacillales</taxon>
        <taxon>Paenibacillaceae</taxon>
        <taxon>Brevibacillus</taxon>
    </lineage>
</organism>
<dbReference type="GO" id="GO:0016791">
    <property type="term" value="F:phosphatase activity"/>
    <property type="evidence" value="ECO:0007669"/>
    <property type="project" value="TreeGrafter"/>
</dbReference>
<dbReference type="InterPro" id="IPR001932">
    <property type="entry name" value="PPM-type_phosphatase-like_dom"/>
</dbReference>
<feature type="transmembrane region" description="Helical" evidence="2">
    <location>
        <begin position="59"/>
        <end position="80"/>
    </location>
</feature>
<dbReference type="EMBL" id="OY569118">
    <property type="protein sequence ID" value="CAJ1003431.1"/>
    <property type="molecule type" value="Genomic_DNA"/>
</dbReference>
<feature type="transmembrane region" description="Helical" evidence="2">
    <location>
        <begin position="124"/>
        <end position="142"/>
    </location>
</feature>
<proteinExistence type="predicted"/>
<feature type="domain" description="PPM-type phosphatase" evidence="3">
    <location>
        <begin position="469"/>
        <end position="688"/>
    </location>
</feature>
<keyword evidence="2" id="KW-1133">Transmembrane helix</keyword>
<dbReference type="Gene3D" id="3.60.40.10">
    <property type="entry name" value="PPM-type phosphatase domain"/>
    <property type="match status" value="1"/>
</dbReference>
<dbReference type="RefSeq" id="WP_249179093.1">
    <property type="nucleotide sequence ID" value="NZ_JAUSVZ010000001.1"/>
</dbReference>
<keyword evidence="5" id="KW-1185">Reference proteome</keyword>
<evidence type="ECO:0000313" key="5">
    <source>
        <dbReference type="Proteomes" id="UP001189619"/>
    </source>
</evidence>
<dbReference type="Pfam" id="PF07228">
    <property type="entry name" value="SpoIIE"/>
    <property type="match status" value="1"/>
</dbReference>
<dbReference type="SMART" id="SM00331">
    <property type="entry name" value="PP2C_SIG"/>
    <property type="match status" value="1"/>
</dbReference>
<dbReference type="AlphaFoldDB" id="A0AA48MD82"/>
<name>A0AA48MD82_9BACL</name>
<feature type="transmembrane region" description="Helical" evidence="2">
    <location>
        <begin position="154"/>
        <end position="170"/>
    </location>
</feature>
<dbReference type="Proteomes" id="UP001189619">
    <property type="component" value="Chromosome"/>
</dbReference>
<dbReference type="KEGG" id="bayd:BSPP4475_14020"/>
<feature type="transmembrane region" description="Helical" evidence="2">
    <location>
        <begin position="248"/>
        <end position="266"/>
    </location>
</feature>
<keyword evidence="2" id="KW-0472">Membrane</keyword>
<gene>
    <name evidence="4" type="ORF">BSPP4475_14020</name>
</gene>
<dbReference type="PANTHER" id="PTHR43156">
    <property type="entry name" value="STAGE II SPORULATION PROTEIN E-RELATED"/>
    <property type="match status" value="1"/>
</dbReference>
<evidence type="ECO:0000259" key="3">
    <source>
        <dbReference type="SMART" id="SM00331"/>
    </source>
</evidence>
<evidence type="ECO:0000256" key="1">
    <source>
        <dbReference type="ARBA" id="ARBA00022801"/>
    </source>
</evidence>
<reference evidence="4" key="1">
    <citation type="submission" date="2023-07" db="EMBL/GenBank/DDBJ databases">
        <authorList>
            <person name="Ivanov I."/>
            <person name="Teneva D."/>
            <person name="Stoikov I."/>
        </authorList>
    </citation>
    <scope>NUCLEOTIDE SEQUENCE</scope>
    <source>
        <strain evidence="4">4475</strain>
    </source>
</reference>
<protein>
    <submittedName>
        <fullName evidence="4">Serine/threonine-protein phosphatase</fullName>
    </submittedName>
</protein>
<feature type="transmembrane region" description="Helical" evidence="2">
    <location>
        <begin position="92"/>
        <end position="112"/>
    </location>
</feature>
<accession>A0AA48MD82</accession>
<feature type="transmembrane region" description="Helical" evidence="2">
    <location>
        <begin position="223"/>
        <end position="242"/>
    </location>
</feature>
<dbReference type="SUPFAM" id="SSF81606">
    <property type="entry name" value="PP2C-like"/>
    <property type="match status" value="1"/>
</dbReference>
<feature type="transmembrane region" description="Helical" evidence="2">
    <location>
        <begin position="6"/>
        <end position="22"/>
    </location>
</feature>
<dbReference type="PANTHER" id="PTHR43156:SF2">
    <property type="entry name" value="STAGE II SPORULATION PROTEIN E"/>
    <property type="match status" value="1"/>
</dbReference>
<evidence type="ECO:0000256" key="2">
    <source>
        <dbReference type="SAM" id="Phobius"/>
    </source>
</evidence>
<feature type="transmembrane region" description="Helical" evidence="2">
    <location>
        <begin position="34"/>
        <end position="53"/>
    </location>
</feature>